<accession>A0A7I8KV26</accession>
<evidence type="ECO:0000313" key="2">
    <source>
        <dbReference type="Proteomes" id="UP000663760"/>
    </source>
</evidence>
<dbReference type="Proteomes" id="UP000663760">
    <property type="component" value="Chromosome 9"/>
</dbReference>
<dbReference type="EMBL" id="LR746272">
    <property type="protein sequence ID" value="CAA7401659.1"/>
    <property type="molecule type" value="Genomic_DNA"/>
</dbReference>
<protein>
    <submittedName>
        <fullName evidence="1">Uncharacterized protein</fullName>
    </submittedName>
</protein>
<organism evidence="1 2">
    <name type="scientific">Spirodela intermedia</name>
    <name type="common">Intermediate duckweed</name>
    <dbReference type="NCBI Taxonomy" id="51605"/>
    <lineage>
        <taxon>Eukaryota</taxon>
        <taxon>Viridiplantae</taxon>
        <taxon>Streptophyta</taxon>
        <taxon>Embryophyta</taxon>
        <taxon>Tracheophyta</taxon>
        <taxon>Spermatophyta</taxon>
        <taxon>Magnoliopsida</taxon>
        <taxon>Liliopsida</taxon>
        <taxon>Araceae</taxon>
        <taxon>Lemnoideae</taxon>
        <taxon>Spirodela</taxon>
    </lineage>
</organism>
<dbReference type="AlphaFoldDB" id="A0A7I8KV26"/>
<gene>
    <name evidence="1" type="ORF">SI8410_09012337</name>
</gene>
<proteinExistence type="predicted"/>
<keyword evidence="2" id="KW-1185">Reference proteome</keyword>
<name>A0A7I8KV26_SPIIN</name>
<reference evidence="1" key="1">
    <citation type="submission" date="2020-02" db="EMBL/GenBank/DDBJ databases">
        <authorList>
            <person name="Scholz U."/>
            <person name="Mascher M."/>
            <person name="Fiebig A."/>
        </authorList>
    </citation>
    <scope>NUCLEOTIDE SEQUENCE</scope>
</reference>
<evidence type="ECO:0000313" key="1">
    <source>
        <dbReference type="EMBL" id="CAA7401659.1"/>
    </source>
</evidence>
<sequence length="62" mass="7067">MAPKIANVCFEALEADNENLWADQQKMAEDMQKSLEISTDLMHQLLKNMQQFQPTVGARLDS</sequence>